<reference evidence="3" key="1">
    <citation type="journal article" date="2019" name="Int. J. Syst. Evol. Microbiol.">
        <title>The Global Catalogue of Microorganisms (GCM) 10K type strain sequencing project: providing services to taxonomists for standard genome sequencing and annotation.</title>
        <authorList>
            <consortium name="The Broad Institute Genomics Platform"/>
            <consortium name="The Broad Institute Genome Sequencing Center for Infectious Disease"/>
            <person name="Wu L."/>
            <person name="Ma J."/>
        </authorList>
    </citation>
    <scope>NUCLEOTIDE SEQUENCE [LARGE SCALE GENOMIC DNA]</scope>
    <source>
        <strain evidence="3">JCM 8201</strain>
    </source>
</reference>
<name>A0ABP6GWE9_9ACTN</name>
<keyword evidence="3" id="KW-1185">Reference proteome</keyword>
<dbReference type="InterPro" id="IPR011051">
    <property type="entry name" value="RmlC_Cupin_sf"/>
</dbReference>
<feature type="region of interest" description="Disordered" evidence="1">
    <location>
        <begin position="171"/>
        <end position="190"/>
    </location>
</feature>
<organism evidence="2 3">
    <name type="scientific">Actinocorallia aurantiaca</name>
    <dbReference type="NCBI Taxonomy" id="46204"/>
    <lineage>
        <taxon>Bacteria</taxon>
        <taxon>Bacillati</taxon>
        <taxon>Actinomycetota</taxon>
        <taxon>Actinomycetes</taxon>
        <taxon>Streptosporangiales</taxon>
        <taxon>Thermomonosporaceae</taxon>
        <taxon>Actinocorallia</taxon>
    </lineage>
</organism>
<protein>
    <recommendedName>
        <fullName evidence="4">Cupin</fullName>
    </recommendedName>
</protein>
<evidence type="ECO:0000313" key="3">
    <source>
        <dbReference type="Proteomes" id="UP001501842"/>
    </source>
</evidence>
<proteinExistence type="predicted"/>
<comment type="caution">
    <text evidence="2">The sequence shown here is derived from an EMBL/GenBank/DDBJ whole genome shotgun (WGS) entry which is preliminary data.</text>
</comment>
<evidence type="ECO:0000256" key="1">
    <source>
        <dbReference type="SAM" id="MobiDB-lite"/>
    </source>
</evidence>
<accession>A0ABP6GWE9</accession>
<sequence length="211" mass="22792">MRYRELHRRLTEGSGTGEVAGWAARTLELVASGSLPAEGVLHPLGFVCLPVERGDGGVCLHLWSPELPPPSPTTSAWHCHSWDLLSLLLHGRLSNVLGRLDDGADLRVFEVLSRDGTDELRPTDRTVRVSAADGGTYTRGGVYTLPAGVFHRTVVAGEAVTVVLGAQRPGGHDLSLGPPGLGRHRVRRGRDDPARTVRLARRAAELLQEDR</sequence>
<dbReference type="SUPFAM" id="SSF51182">
    <property type="entry name" value="RmlC-like cupins"/>
    <property type="match status" value="1"/>
</dbReference>
<dbReference type="Proteomes" id="UP001501842">
    <property type="component" value="Unassembled WGS sequence"/>
</dbReference>
<evidence type="ECO:0000313" key="2">
    <source>
        <dbReference type="EMBL" id="GAA2731992.1"/>
    </source>
</evidence>
<dbReference type="EMBL" id="BAAATZ010000021">
    <property type="protein sequence ID" value="GAA2731992.1"/>
    <property type="molecule type" value="Genomic_DNA"/>
</dbReference>
<gene>
    <name evidence="2" type="ORF">GCM10010439_48700</name>
</gene>
<evidence type="ECO:0008006" key="4">
    <source>
        <dbReference type="Google" id="ProtNLM"/>
    </source>
</evidence>